<accession>K0SA81</accession>
<evidence type="ECO:0000313" key="3">
    <source>
        <dbReference type="Proteomes" id="UP000266841"/>
    </source>
</evidence>
<dbReference type="PANTHER" id="PTHR45661:SF3">
    <property type="entry name" value="IG-LIKE DOMAIN-CONTAINING PROTEIN"/>
    <property type="match status" value="1"/>
</dbReference>
<feature type="region of interest" description="Disordered" evidence="1">
    <location>
        <begin position="469"/>
        <end position="531"/>
    </location>
</feature>
<keyword evidence="3" id="KW-1185">Reference proteome</keyword>
<proteinExistence type="predicted"/>
<feature type="compositionally biased region" description="Basic and acidic residues" evidence="1">
    <location>
        <begin position="595"/>
        <end position="605"/>
    </location>
</feature>
<organism evidence="2 3">
    <name type="scientific">Thalassiosira oceanica</name>
    <name type="common">Marine diatom</name>
    <dbReference type="NCBI Taxonomy" id="159749"/>
    <lineage>
        <taxon>Eukaryota</taxon>
        <taxon>Sar</taxon>
        <taxon>Stramenopiles</taxon>
        <taxon>Ochrophyta</taxon>
        <taxon>Bacillariophyta</taxon>
        <taxon>Coscinodiscophyceae</taxon>
        <taxon>Thalassiosirophycidae</taxon>
        <taxon>Thalassiosirales</taxon>
        <taxon>Thalassiosiraceae</taxon>
        <taxon>Thalassiosira</taxon>
    </lineage>
</organism>
<gene>
    <name evidence="2" type="ORF">THAOC_22060</name>
</gene>
<dbReference type="AlphaFoldDB" id="K0SA81"/>
<dbReference type="SUPFAM" id="SSF52058">
    <property type="entry name" value="L domain-like"/>
    <property type="match status" value="1"/>
</dbReference>
<reference evidence="2 3" key="1">
    <citation type="journal article" date="2012" name="Genome Biol.">
        <title>Genome and low-iron response of an oceanic diatom adapted to chronic iron limitation.</title>
        <authorList>
            <person name="Lommer M."/>
            <person name="Specht M."/>
            <person name="Roy A.S."/>
            <person name="Kraemer L."/>
            <person name="Andreson R."/>
            <person name="Gutowska M.A."/>
            <person name="Wolf J."/>
            <person name="Bergner S.V."/>
            <person name="Schilhabel M.B."/>
            <person name="Klostermeier U.C."/>
            <person name="Beiko R.G."/>
            <person name="Rosenstiel P."/>
            <person name="Hippler M."/>
            <person name="Laroche J."/>
        </authorList>
    </citation>
    <scope>NUCLEOTIDE SEQUENCE [LARGE SCALE GENOMIC DNA]</scope>
    <source>
        <strain evidence="2 3">CCMP1005</strain>
    </source>
</reference>
<feature type="compositionally biased region" description="Basic and acidic residues" evidence="1">
    <location>
        <begin position="857"/>
        <end position="869"/>
    </location>
</feature>
<dbReference type="Pfam" id="PF13306">
    <property type="entry name" value="LRR_5"/>
    <property type="match status" value="2"/>
</dbReference>
<feature type="region of interest" description="Disordered" evidence="1">
    <location>
        <begin position="559"/>
        <end position="658"/>
    </location>
</feature>
<dbReference type="InterPro" id="IPR053139">
    <property type="entry name" value="Surface_bspA-like"/>
</dbReference>
<dbReference type="InterPro" id="IPR032675">
    <property type="entry name" value="LRR_dom_sf"/>
</dbReference>
<dbReference type="PANTHER" id="PTHR45661">
    <property type="entry name" value="SURFACE ANTIGEN"/>
    <property type="match status" value="1"/>
</dbReference>
<dbReference type="EMBL" id="AGNL01026863">
    <property type="protein sequence ID" value="EJK57856.1"/>
    <property type="molecule type" value="Genomic_DNA"/>
</dbReference>
<dbReference type="eggNOG" id="ENOG502QQD8">
    <property type="taxonomic scope" value="Eukaryota"/>
</dbReference>
<dbReference type="Proteomes" id="UP000266841">
    <property type="component" value="Unassembled WGS sequence"/>
</dbReference>
<dbReference type="Gene3D" id="3.80.10.10">
    <property type="entry name" value="Ribonuclease Inhibitor"/>
    <property type="match status" value="3"/>
</dbReference>
<evidence type="ECO:0000256" key="1">
    <source>
        <dbReference type="SAM" id="MobiDB-lite"/>
    </source>
</evidence>
<dbReference type="InterPro" id="IPR026906">
    <property type="entry name" value="LRR_5"/>
</dbReference>
<protein>
    <recommendedName>
        <fullName evidence="4">Leucine-rich repeat domain-containing protein</fullName>
    </recommendedName>
</protein>
<feature type="region of interest" description="Disordered" evidence="1">
    <location>
        <begin position="856"/>
        <end position="883"/>
    </location>
</feature>
<evidence type="ECO:0000313" key="2">
    <source>
        <dbReference type="EMBL" id="EJK57856.1"/>
    </source>
</evidence>
<evidence type="ECO:0008006" key="4">
    <source>
        <dbReference type="Google" id="ProtNLM"/>
    </source>
</evidence>
<sequence>MAESFVLYEGEKIADELITRVRIGSEVTVIPDYAFLGYTNLTEVQLPEGLEVVGRGAFLNCKSLRSVTLPSTATVLGNGAFYGCINLVELQFDEGLNIIGKDAFCDCMTLQSVTTPSTVTELCRRAFRGCSGLTKLKLNDGLEIIGQEVFHNCAALRSVTIPSTVIEWGSGAFYGCSNLVELQLNEGLKIIGMAAFYFCSALRSVTLPSTVTKLCRGAFHDCSGLNELKLNEGLEIIGREAFRNCRALRSVTLPSTVNKLGEGAFQGCNNLSEVILLGGERFMNQDFLVHGLFNEEQGLLNQRSLYDFLVVRQVLGCYAFHNCPLNKVKVSMPKVLSERMERLPRECRRSIEERLQGLDRLEVTQDGNVLACFPTIDMINGYVHVRDTNLETARSVHRFLRWIAFHELKESTILIELAMWKSKIDDSVSELPREDCRVAIPGPAKTAIMEYCGFTGFLRPAIDVPHLVPNPLPKPDRPERRAGHHAGGAEPYARLGGDALPDPREGEQGAESAEQSRHALDEEGQDQVAVRVPGLVGRAERLPERAGEVAREVLRERRRRRPGRREGRVGLEGARLRQPVRVRGQRGRRPARRGGVHEHPGRDPPPRPGVSRATPPRRRRPVPLPPSLPPVLLGRGEHGRLPPPVHRVGHREHERHDVRARTGGADLVSPHPRAVAVLPLCSLVLVVPDAPPGVLDEYHVARVEPSRLVASTLGRASHDDLEWGQGHDIFGRRGAAGVARLVLESRLGSALRLVEVHPVHDDRVPLRVDAPRHVAEHAAHEGQALGRAAHGAALEVRQVGVGLVGEAGGRDEVRDARPDVRLDVRRDEEAGGGIGVGLEGSVGGRRPDVVAPAAFRGEAEGERREEDAGQPHPVYPSVGVNRPLWRSYGQSSQSFACLRRQVSKVVKGQTKSRFLPS</sequence>
<feature type="compositionally biased region" description="Basic residues" evidence="1">
    <location>
        <begin position="578"/>
        <end position="594"/>
    </location>
</feature>
<name>K0SA81_THAOC</name>
<comment type="caution">
    <text evidence="2">The sequence shown here is derived from an EMBL/GenBank/DDBJ whole genome shotgun (WGS) entry which is preliminary data.</text>
</comment>